<evidence type="ECO:0000256" key="6">
    <source>
        <dbReference type="ARBA" id="ARBA00023157"/>
    </source>
</evidence>
<keyword evidence="4" id="KW-0391">Immunity</keyword>
<keyword evidence="10" id="KW-1185">Reference proteome</keyword>
<dbReference type="PROSITE" id="PS50835">
    <property type="entry name" value="IG_LIKE"/>
    <property type="match status" value="1"/>
</dbReference>
<dbReference type="AlphaFoldDB" id="A0A8J4TRM4"/>
<dbReference type="Pfam" id="PF07686">
    <property type="entry name" value="V-set"/>
    <property type="match status" value="1"/>
</dbReference>
<organism evidence="9 10">
    <name type="scientific">Clarias magur</name>
    <name type="common">Asian catfish</name>
    <name type="synonym">Macropteronotus magur</name>
    <dbReference type="NCBI Taxonomy" id="1594786"/>
    <lineage>
        <taxon>Eukaryota</taxon>
        <taxon>Metazoa</taxon>
        <taxon>Chordata</taxon>
        <taxon>Craniata</taxon>
        <taxon>Vertebrata</taxon>
        <taxon>Euteleostomi</taxon>
        <taxon>Actinopterygii</taxon>
        <taxon>Neopterygii</taxon>
        <taxon>Teleostei</taxon>
        <taxon>Ostariophysi</taxon>
        <taxon>Siluriformes</taxon>
        <taxon>Clariidae</taxon>
        <taxon>Clarias</taxon>
    </lineage>
</organism>
<reference evidence="9" key="1">
    <citation type="submission" date="2020-07" db="EMBL/GenBank/DDBJ databases">
        <title>Clarias magur genome sequencing, assembly and annotation.</title>
        <authorList>
            <person name="Kushwaha B."/>
            <person name="Kumar R."/>
            <person name="Das P."/>
            <person name="Joshi C.G."/>
            <person name="Kumar D."/>
            <person name="Nagpure N.S."/>
            <person name="Pandey M."/>
            <person name="Agarwal S."/>
            <person name="Srivastava S."/>
            <person name="Singh M."/>
            <person name="Sahoo L."/>
            <person name="Jayasankar P."/>
            <person name="Meher P.K."/>
            <person name="Koringa P.G."/>
            <person name="Iquebal M.A."/>
            <person name="Das S.P."/>
            <person name="Bit A."/>
            <person name="Patnaik S."/>
            <person name="Patel N."/>
            <person name="Shah T.M."/>
            <person name="Hinsu A."/>
            <person name="Jena J.K."/>
        </authorList>
    </citation>
    <scope>NUCLEOTIDE SEQUENCE</scope>
    <source>
        <strain evidence="9">CIFAMagur01</strain>
        <tissue evidence="9">Testis</tissue>
    </source>
</reference>
<evidence type="ECO:0000313" key="10">
    <source>
        <dbReference type="Proteomes" id="UP000727407"/>
    </source>
</evidence>
<dbReference type="Gene3D" id="2.60.40.10">
    <property type="entry name" value="Immunoglobulins"/>
    <property type="match status" value="1"/>
</dbReference>
<evidence type="ECO:0000256" key="1">
    <source>
        <dbReference type="ARBA" id="ARBA00004236"/>
    </source>
</evidence>
<keyword evidence="5" id="KW-0472">Membrane</keyword>
<keyword evidence="2" id="KW-1003">Cell membrane</keyword>
<evidence type="ECO:0000256" key="5">
    <source>
        <dbReference type="ARBA" id="ARBA00023136"/>
    </source>
</evidence>
<keyword evidence="7" id="KW-0325">Glycoprotein</keyword>
<evidence type="ECO:0000256" key="7">
    <source>
        <dbReference type="ARBA" id="ARBA00023180"/>
    </source>
</evidence>
<dbReference type="InterPro" id="IPR007110">
    <property type="entry name" value="Ig-like_dom"/>
</dbReference>
<evidence type="ECO:0000313" key="9">
    <source>
        <dbReference type="EMBL" id="KAF5896194.1"/>
    </source>
</evidence>
<dbReference type="Proteomes" id="UP000727407">
    <property type="component" value="Unassembled WGS sequence"/>
</dbReference>
<evidence type="ECO:0000256" key="3">
    <source>
        <dbReference type="ARBA" id="ARBA00022729"/>
    </source>
</evidence>
<keyword evidence="9" id="KW-0675">Receptor</keyword>
<dbReference type="InterPro" id="IPR036179">
    <property type="entry name" value="Ig-like_dom_sf"/>
</dbReference>
<evidence type="ECO:0000259" key="8">
    <source>
        <dbReference type="PROSITE" id="PS50835"/>
    </source>
</evidence>
<dbReference type="SMART" id="SM00406">
    <property type="entry name" value="IGv"/>
    <property type="match status" value="1"/>
</dbReference>
<dbReference type="SMART" id="SM00409">
    <property type="entry name" value="IG"/>
    <property type="match status" value="1"/>
</dbReference>
<feature type="non-terminal residue" evidence="9">
    <location>
        <position position="145"/>
    </location>
</feature>
<evidence type="ECO:0000256" key="4">
    <source>
        <dbReference type="ARBA" id="ARBA00022859"/>
    </source>
</evidence>
<feature type="non-terminal residue" evidence="9">
    <location>
        <position position="1"/>
    </location>
</feature>
<comment type="subcellular location">
    <subcellularLocation>
        <location evidence="1">Cell membrane</location>
    </subcellularLocation>
</comment>
<dbReference type="GO" id="GO:0005886">
    <property type="term" value="C:plasma membrane"/>
    <property type="evidence" value="ECO:0007669"/>
    <property type="project" value="UniProtKB-SubCell"/>
</dbReference>
<accession>A0A8J4TRM4</accession>
<feature type="domain" description="Ig-like" evidence="8">
    <location>
        <begin position="1"/>
        <end position="95"/>
    </location>
</feature>
<dbReference type="InterPro" id="IPR013783">
    <property type="entry name" value="Ig-like_fold"/>
</dbReference>
<comment type="caution">
    <text evidence="9">The sequence shown here is derived from an EMBL/GenBank/DDBJ whole genome shotgun (WGS) entry which is preliminary data.</text>
</comment>
<sequence length="145" mass="16516">KTSDIKRLPVKIVKPGENVTIECNISGVKEKNNLVWYKQSFGNMPQFLARPYKNNLRYKFAEAFENSQFNITLNDHKFDLHINEIRKEDNGDYFCGGLEGTELKFTSGARLKFEGEKPKLCSTLGTLNQNTQSFTILGLNTSDSK</sequence>
<dbReference type="EMBL" id="QNUK01000287">
    <property type="protein sequence ID" value="KAF5896194.1"/>
    <property type="molecule type" value="Genomic_DNA"/>
</dbReference>
<dbReference type="InterPro" id="IPR013106">
    <property type="entry name" value="Ig_V-set"/>
</dbReference>
<dbReference type="PANTHER" id="PTHR19433">
    <property type="entry name" value="T-CELL RECEPTOR ALPHA CHAIN V REGION-RELATED"/>
    <property type="match status" value="1"/>
</dbReference>
<proteinExistence type="predicted"/>
<protein>
    <submittedName>
        <fullName evidence="9">Putative immune-type receptor 7</fullName>
    </submittedName>
</protein>
<dbReference type="GO" id="GO:0009617">
    <property type="term" value="P:response to bacterium"/>
    <property type="evidence" value="ECO:0007669"/>
    <property type="project" value="TreeGrafter"/>
</dbReference>
<dbReference type="PANTHER" id="PTHR19433:SF133">
    <property type="entry name" value="IMMUNE-TYPE RECEPTOR 5 PRECURSOR-RELATED"/>
    <property type="match status" value="1"/>
</dbReference>
<dbReference type="InterPro" id="IPR052051">
    <property type="entry name" value="TCR_complex_component"/>
</dbReference>
<dbReference type="CDD" id="cd00099">
    <property type="entry name" value="IgV"/>
    <property type="match status" value="1"/>
</dbReference>
<name>A0A8J4TRM4_CLAMG</name>
<evidence type="ECO:0000256" key="2">
    <source>
        <dbReference type="ARBA" id="ARBA00022475"/>
    </source>
</evidence>
<dbReference type="GO" id="GO:0002376">
    <property type="term" value="P:immune system process"/>
    <property type="evidence" value="ECO:0007669"/>
    <property type="project" value="UniProtKB-KW"/>
</dbReference>
<gene>
    <name evidence="9" type="primary">nitr11</name>
    <name evidence="9" type="ORF">DAT39_014112</name>
</gene>
<dbReference type="SUPFAM" id="SSF48726">
    <property type="entry name" value="Immunoglobulin"/>
    <property type="match status" value="1"/>
</dbReference>
<keyword evidence="6" id="KW-1015">Disulfide bond</keyword>
<keyword evidence="3" id="KW-0732">Signal</keyword>
<dbReference type="InterPro" id="IPR003599">
    <property type="entry name" value="Ig_sub"/>
</dbReference>